<organism evidence="1 2">
    <name type="scientific">Tepidibacter hydrothermalis</name>
    <dbReference type="NCBI Taxonomy" id="3036126"/>
    <lineage>
        <taxon>Bacteria</taxon>
        <taxon>Bacillati</taxon>
        <taxon>Bacillota</taxon>
        <taxon>Clostridia</taxon>
        <taxon>Peptostreptococcales</taxon>
        <taxon>Peptostreptococcaceae</taxon>
        <taxon>Tepidibacter</taxon>
    </lineage>
</organism>
<evidence type="ECO:0000313" key="1">
    <source>
        <dbReference type="EMBL" id="WFD12226.1"/>
    </source>
</evidence>
<reference evidence="1 2" key="1">
    <citation type="submission" date="2023-03" db="EMBL/GenBank/DDBJ databases">
        <title>Complete genome sequence of Tepidibacter sp. SWIR-1, isolated from a deep-sea hydrothermal vent.</title>
        <authorList>
            <person name="Li X."/>
        </authorList>
    </citation>
    <scope>NUCLEOTIDE SEQUENCE [LARGE SCALE GENOMIC DNA]</scope>
    <source>
        <strain evidence="1 2">SWIR-1</strain>
    </source>
</reference>
<sequence length="70" mass="7925">MSNRNPKFNASGCADPTAYEALKPMIKEDAALEKKVHNVVNCVKFIVDWAGFELIGRIQIKDKKSGREFR</sequence>
<proteinExistence type="predicted"/>
<protein>
    <submittedName>
        <fullName evidence="1">Uncharacterized protein</fullName>
    </submittedName>
</protein>
<dbReference type="EMBL" id="CP120733">
    <property type="protein sequence ID" value="WFD12226.1"/>
    <property type="molecule type" value="Genomic_DNA"/>
</dbReference>
<name>A0ABY8EHJ2_9FIRM</name>
<dbReference type="RefSeq" id="WP_277734539.1">
    <property type="nucleotide sequence ID" value="NZ_CP120733.1"/>
</dbReference>
<dbReference type="Proteomes" id="UP001222800">
    <property type="component" value="Chromosome"/>
</dbReference>
<evidence type="ECO:0000313" key="2">
    <source>
        <dbReference type="Proteomes" id="UP001222800"/>
    </source>
</evidence>
<accession>A0ABY8EHJ2</accession>
<keyword evidence="2" id="KW-1185">Reference proteome</keyword>
<gene>
    <name evidence="1" type="ORF">P4S50_09115</name>
</gene>